<comment type="caution">
    <text evidence="2">The sequence shown here is derived from an EMBL/GenBank/DDBJ whole genome shotgun (WGS) entry which is preliminary data.</text>
</comment>
<dbReference type="InterPro" id="IPR035897">
    <property type="entry name" value="Toll_tir_struct_dom_sf"/>
</dbReference>
<dbReference type="EMBL" id="VGLS01000335">
    <property type="protein sequence ID" value="MBM3224479.1"/>
    <property type="molecule type" value="Genomic_DNA"/>
</dbReference>
<evidence type="ECO:0000259" key="1">
    <source>
        <dbReference type="PROSITE" id="PS50104"/>
    </source>
</evidence>
<keyword evidence="2" id="KW-0675">Receptor</keyword>
<feature type="domain" description="TIR" evidence="1">
    <location>
        <begin position="1"/>
        <end position="131"/>
    </location>
</feature>
<dbReference type="GO" id="GO:0007165">
    <property type="term" value="P:signal transduction"/>
    <property type="evidence" value="ECO:0007669"/>
    <property type="project" value="InterPro"/>
</dbReference>
<organism evidence="2 3">
    <name type="scientific">Tectimicrobiota bacterium</name>
    <dbReference type="NCBI Taxonomy" id="2528274"/>
    <lineage>
        <taxon>Bacteria</taxon>
        <taxon>Pseudomonadati</taxon>
        <taxon>Nitrospinota/Tectimicrobiota group</taxon>
        <taxon>Candidatus Tectimicrobiota</taxon>
    </lineage>
</organism>
<evidence type="ECO:0000313" key="2">
    <source>
        <dbReference type="EMBL" id="MBM3224479.1"/>
    </source>
</evidence>
<evidence type="ECO:0000313" key="3">
    <source>
        <dbReference type="Proteomes" id="UP000712673"/>
    </source>
</evidence>
<name>A0A937W0A3_UNCTE</name>
<dbReference type="Pfam" id="PF13676">
    <property type="entry name" value="TIR_2"/>
    <property type="match status" value="1"/>
</dbReference>
<dbReference type="Proteomes" id="UP000712673">
    <property type="component" value="Unassembled WGS sequence"/>
</dbReference>
<accession>A0A937W0A3</accession>
<dbReference type="SUPFAM" id="SSF52200">
    <property type="entry name" value="Toll/Interleukin receptor TIR domain"/>
    <property type="match status" value="1"/>
</dbReference>
<proteinExistence type="predicted"/>
<dbReference type="InterPro" id="IPR000157">
    <property type="entry name" value="TIR_dom"/>
</dbReference>
<protein>
    <submittedName>
        <fullName evidence="2">Toll/interleukin-1 receptor domain-containing protein</fullName>
    </submittedName>
</protein>
<gene>
    <name evidence="2" type="ORF">FJZ47_11850</name>
</gene>
<dbReference type="AlphaFoldDB" id="A0A937W0A3"/>
<dbReference type="Gene3D" id="3.40.50.10140">
    <property type="entry name" value="Toll/interleukin-1 receptor homology (TIR) domain"/>
    <property type="match status" value="1"/>
</dbReference>
<sequence>MKVFISHSSTDEKLAQRIAHVLRDAGFQVWDATQILPGDNWGIQLAKALQESEAMVVLLTPNSVHAPNLSYEVGYALGEVGYKGRVIPVFAASLAQLPKEDIPWVLYKFPMIHLQDQEQDEEGLQSIVQTLLAAA</sequence>
<reference evidence="2" key="1">
    <citation type="submission" date="2019-03" db="EMBL/GenBank/DDBJ databases">
        <title>Lake Tanganyika Metagenome-Assembled Genomes (MAGs).</title>
        <authorList>
            <person name="Tran P."/>
        </authorList>
    </citation>
    <scope>NUCLEOTIDE SEQUENCE</scope>
    <source>
        <strain evidence="2">K_DeepCast_65m_m2_066</strain>
    </source>
</reference>
<dbReference type="PROSITE" id="PS50104">
    <property type="entry name" value="TIR"/>
    <property type="match status" value="1"/>
</dbReference>